<feature type="non-terminal residue" evidence="2">
    <location>
        <position position="1"/>
    </location>
</feature>
<proteinExistence type="predicted"/>
<sequence>AEWPRPRAPVSSWPRSWRRRSRRWRHSGPGCAGPKRQRRSSDAAVPPRRPRVLGASEVPKKKRRSIAKPTTSCGSCSTPCCRWVGDTRRFGRHLQAISTHNGGLPSMLTYVPEVCLTWRTSRLRPSSNRRKE</sequence>
<accession>A0A812Y4I4</accession>
<feature type="region of interest" description="Disordered" evidence="1">
    <location>
        <begin position="1"/>
        <end position="76"/>
    </location>
</feature>
<reference evidence="2" key="1">
    <citation type="submission" date="2021-02" db="EMBL/GenBank/DDBJ databases">
        <authorList>
            <person name="Dougan E. K."/>
            <person name="Rhodes N."/>
            <person name="Thang M."/>
            <person name="Chan C."/>
        </authorList>
    </citation>
    <scope>NUCLEOTIDE SEQUENCE</scope>
</reference>
<dbReference type="EMBL" id="CAJNJA010040016">
    <property type="protein sequence ID" value="CAE7762165.1"/>
    <property type="molecule type" value="Genomic_DNA"/>
</dbReference>
<gene>
    <name evidence="2" type="ORF">SNEC2469_LOCUS22185</name>
</gene>
<dbReference type="Proteomes" id="UP000601435">
    <property type="component" value="Unassembled WGS sequence"/>
</dbReference>
<protein>
    <submittedName>
        <fullName evidence="2">Uncharacterized protein</fullName>
    </submittedName>
</protein>
<evidence type="ECO:0000313" key="3">
    <source>
        <dbReference type="Proteomes" id="UP000601435"/>
    </source>
</evidence>
<evidence type="ECO:0000313" key="2">
    <source>
        <dbReference type="EMBL" id="CAE7762165.1"/>
    </source>
</evidence>
<comment type="caution">
    <text evidence="2">The sequence shown here is derived from an EMBL/GenBank/DDBJ whole genome shotgun (WGS) entry which is preliminary data.</text>
</comment>
<name>A0A812Y4I4_9DINO</name>
<dbReference type="AlphaFoldDB" id="A0A812Y4I4"/>
<organism evidence="2 3">
    <name type="scientific">Symbiodinium necroappetens</name>
    <dbReference type="NCBI Taxonomy" id="1628268"/>
    <lineage>
        <taxon>Eukaryota</taxon>
        <taxon>Sar</taxon>
        <taxon>Alveolata</taxon>
        <taxon>Dinophyceae</taxon>
        <taxon>Suessiales</taxon>
        <taxon>Symbiodiniaceae</taxon>
        <taxon>Symbiodinium</taxon>
    </lineage>
</organism>
<feature type="non-terminal residue" evidence="2">
    <location>
        <position position="132"/>
    </location>
</feature>
<feature type="compositionally biased region" description="Basic residues" evidence="1">
    <location>
        <begin position="16"/>
        <end position="26"/>
    </location>
</feature>
<keyword evidence="3" id="KW-1185">Reference proteome</keyword>
<evidence type="ECO:0000256" key="1">
    <source>
        <dbReference type="SAM" id="MobiDB-lite"/>
    </source>
</evidence>